<evidence type="ECO:0000256" key="4">
    <source>
        <dbReference type="ARBA" id="ARBA00022917"/>
    </source>
</evidence>
<dbReference type="Gene3D" id="2.30.310.10">
    <property type="entry name" value="ibrinogen binding protein from staphylococcus aureus domain"/>
    <property type="match status" value="1"/>
</dbReference>
<dbReference type="PANTHER" id="PTHR15239">
    <property type="entry name" value="NUCLEAR EXPORT MEDIATOR FACTOR NEMF"/>
    <property type="match status" value="1"/>
</dbReference>
<dbReference type="RefSeq" id="WP_410035507.1">
    <property type="nucleotide sequence ID" value="NZ_JBGMEF010000018.1"/>
</dbReference>
<comment type="caution">
    <text evidence="7">The sequence shown here is derived from an EMBL/GenBank/DDBJ whole genome shotgun (WGS) entry which is preliminary data.</text>
</comment>
<evidence type="ECO:0000259" key="6">
    <source>
        <dbReference type="Pfam" id="PF05670"/>
    </source>
</evidence>
<comment type="similarity">
    <text evidence="5">Belongs to the NEMF family.</text>
</comment>
<evidence type="ECO:0000256" key="1">
    <source>
        <dbReference type="ARBA" id="ARBA00022555"/>
    </source>
</evidence>
<comment type="subunit">
    <text evidence="5">Associates with stalled 50S ribosomal subunits. Binds to RqcP.</text>
</comment>
<proteinExistence type="inferred from homology"/>
<keyword evidence="3 5" id="KW-0694">RNA-binding</keyword>
<evidence type="ECO:0000313" key="7">
    <source>
        <dbReference type="EMBL" id="MFO3667064.1"/>
    </source>
</evidence>
<dbReference type="EMBL" id="JBGMEF010000018">
    <property type="protein sequence ID" value="MFO3667064.1"/>
    <property type="molecule type" value="Genomic_DNA"/>
</dbReference>
<organism evidence="7 8">
    <name type="scientific">Anaerococcus kampingae</name>
    <dbReference type="NCBI Taxonomy" id="3115614"/>
    <lineage>
        <taxon>Bacteria</taxon>
        <taxon>Bacillati</taxon>
        <taxon>Bacillota</taxon>
        <taxon>Tissierellia</taxon>
        <taxon>Tissierellales</taxon>
        <taxon>Peptoniphilaceae</taxon>
        <taxon>Anaerococcus</taxon>
    </lineage>
</organism>
<evidence type="ECO:0000256" key="5">
    <source>
        <dbReference type="HAMAP-Rule" id="MF_00844"/>
    </source>
</evidence>
<keyword evidence="2 5" id="KW-0699">rRNA-binding</keyword>
<keyword evidence="4 5" id="KW-0648">Protein biosynthesis</keyword>
<dbReference type="InterPro" id="IPR051608">
    <property type="entry name" value="RQC_Subunit_NEMF"/>
</dbReference>
<evidence type="ECO:0000256" key="3">
    <source>
        <dbReference type="ARBA" id="ARBA00022884"/>
    </source>
</evidence>
<protein>
    <recommendedName>
        <fullName evidence="5">Rqc2 homolog RqcH</fullName>
        <shortName evidence="5">RqcH</shortName>
    </recommendedName>
</protein>
<dbReference type="Proteomes" id="UP001637994">
    <property type="component" value="Unassembled WGS sequence"/>
</dbReference>
<dbReference type="InterPro" id="IPR043682">
    <property type="entry name" value="RqcH_bacterial"/>
</dbReference>
<feature type="domain" description="NFACT RNA-binding" evidence="6">
    <location>
        <begin position="459"/>
        <end position="555"/>
    </location>
</feature>
<sequence length="581" mass="67464">MSFDGIVTRKIVNELKKEILGGKIQKISQPSRYDLVLDIYSMGKSYKLLISANNNEARINFTNKKYENPEVPDNFCMVLRKHLKQGKILDVKQIGMDRIVEISVGSIDEMGFDTSKKIIVEIMDRHSNIILTNESYKIIDAIKRVNQEMSSIREIFPSLEYQRIPSDKIDITDDNFNLDILSLDKNIPDSQVPFKLFYQNYEGFSPIVGKELIYRAGIDPRINWGLVSEDEKSRLNTLFLELRDDIIRGNLLAFDYRDDKKIKEFHCLKLTQLNFKENEYEFMSQAIDDFYSLNKANDRLDQMKSELLKKVSSHKKSVNKKINILNNNISKLQSADEARKKADLLAANQYRIEEKSKEVVLEDFYNDNKAIKISLDPMRSPWDNINDYYNRAKKIKSSVSYAKKDLPKQEELLNYLEQLYDFINRTSSISDLNEIREEMIDNKLIKRKTKKKNKVKLSKPMHFKTINGSDIYVGKNSKQNDYITLKLARKDDLWFHVKDLPGSHVILKADKINQEDIIVASYLAALNSSVASENKVDVDYTEKKNVNKAKGAKEGMVYYENFKTITVDMSFDISQKVEKLA</sequence>
<dbReference type="Pfam" id="PF05833">
    <property type="entry name" value="NFACT_N"/>
    <property type="match status" value="1"/>
</dbReference>
<dbReference type="InterPro" id="IPR008532">
    <property type="entry name" value="NFACT_RNA-bd"/>
</dbReference>
<evidence type="ECO:0000313" key="8">
    <source>
        <dbReference type="Proteomes" id="UP001637994"/>
    </source>
</evidence>
<name>A0ABW9MCS0_9FIRM</name>
<dbReference type="HAMAP" id="MF_00844_B">
    <property type="entry name" value="RqcH_B"/>
    <property type="match status" value="1"/>
</dbReference>
<comment type="function">
    <text evidence="5">Key component of the ribosome quality control system (RQC), a ribosome-associated complex that mediates the extraction of incompletely synthesized nascent chains from stalled ribosomes and their subsequent degradation. RqcH recruits Ala-charged tRNA, and with RqcP directs the elongation of stalled nascent chains on 50S ribosomal subunits, leading to non-templated C-terminal alanine extensions (Ala tail). The Ala tail promotes nascent chain degradation. May add between 1 and at least 8 Ala residues. Binds to stalled 50S ribosomal subunits.</text>
</comment>
<keyword evidence="1 5" id="KW-0820">tRNA-binding</keyword>
<accession>A0ABW9MCS0</accession>
<keyword evidence="8" id="KW-1185">Reference proteome</keyword>
<dbReference type="Pfam" id="PF05670">
    <property type="entry name" value="NFACT-R_1"/>
    <property type="match status" value="1"/>
</dbReference>
<dbReference type="PANTHER" id="PTHR15239:SF6">
    <property type="entry name" value="RIBOSOME QUALITY CONTROL COMPLEX SUBUNIT NEMF"/>
    <property type="match status" value="1"/>
</dbReference>
<gene>
    <name evidence="5" type="primary">rqcH</name>
    <name evidence="7" type="ORF">ACCQ42_04695</name>
</gene>
<evidence type="ECO:0000256" key="2">
    <source>
        <dbReference type="ARBA" id="ARBA00022730"/>
    </source>
</evidence>
<reference evidence="7 8" key="1">
    <citation type="journal article" date="2025" name="Anaerobe">
        <title>Description of Anaerococcus kampingiae sp. nov., Anaerococcus groningensis sp. nov., Anaerococcus martiniensis sp. nov., and Anaerococcus cruorum sp. nov., isolated from human clinical specimens.</title>
        <authorList>
            <person name="Boiten K.E."/>
            <person name="Meijer J."/>
            <person name="van Wezel E.M."/>
            <person name="Veloo A.C.M."/>
        </authorList>
    </citation>
    <scope>NUCLEOTIDE SEQUENCE [LARGE SCALE GENOMIC DNA]</scope>
    <source>
        <strain evidence="7 8">ENR0874</strain>
    </source>
</reference>